<proteinExistence type="predicted"/>
<accession>A0AA38HF37</accession>
<dbReference type="Gene3D" id="2.40.50.140">
    <property type="entry name" value="Nucleic acid-binding proteins"/>
    <property type="match status" value="1"/>
</dbReference>
<gene>
    <name evidence="1" type="ORF">MKK02DRAFT_42825</name>
</gene>
<dbReference type="GeneID" id="77731381"/>
<comment type="caution">
    <text evidence="1">The sequence shown here is derived from an EMBL/GenBank/DDBJ whole genome shotgun (WGS) entry which is preliminary data.</text>
</comment>
<dbReference type="Proteomes" id="UP001164286">
    <property type="component" value="Unassembled WGS sequence"/>
</dbReference>
<name>A0AA38HF37_9TREE</name>
<protein>
    <submittedName>
        <fullName evidence="1">Uncharacterized protein</fullName>
    </submittedName>
</protein>
<sequence>MTCLASGSGSVAAQLPSPAVLQTWVHRPQAIAKCTVSDVYVLQALVPREKETANRDIFLLNQFPCKMVELVGWVAGVDDKESSLTILLDDGDGNAVLPVRYQLPRVVKPVSPKKPVKVWDRSTFVSAKDRKAELAAEADKEVDASFAKRPPAQLYQTRDIRVGDIVRVVGKVDEYARRKPTGLEWVRGVTVEEGAGGRVEVVDADQQYLHLTEVIDLHNTVYCQPFVIPSIPVAQTQPLVESTHDMSLGYSFSSDMDTQSEMPSEITVDDDNALPDIRKLRSTQLNDNTFRRYLLDHMTEEVRSAALNADIAGPATVDRALQHLFPEYKPDSTGKGKGRSVLSASFSPNIQADPYGTPRAMSYKPDRPSTPLIQYPVYTISCLLDTPHLAELAGMIIDAESKKEERRRRKRVLNGEATEKDLALEREGSQRASGKVAWRLTGEKRRKAMERMVSWALRAISEEGSCVHVHLDVGQIDYDYHRTPTASITASAMVESTAYTPLPPPFILPVILWHLQVEQEARRNIFYKKTDPRWKSGMTIEELVYRMRQWGEEGRWERLGEWRVEEGVQWGLIRGLIRQEGRGYWAVHKEVAGWGG</sequence>
<dbReference type="EMBL" id="JAKWFO010000003">
    <property type="protein sequence ID" value="KAI9638434.1"/>
    <property type="molecule type" value="Genomic_DNA"/>
</dbReference>
<keyword evidence="2" id="KW-1185">Reference proteome</keyword>
<evidence type="ECO:0000313" key="1">
    <source>
        <dbReference type="EMBL" id="KAI9638434.1"/>
    </source>
</evidence>
<dbReference type="AlphaFoldDB" id="A0AA38HF37"/>
<evidence type="ECO:0000313" key="2">
    <source>
        <dbReference type="Proteomes" id="UP001164286"/>
    </source>
</evidence>
<reference evidence="1" key="1">
    <citation type="journal article" date="2022" name="G3 (Bethesda)">
        <title>High quality genome of the basidiomycete yeast Dioszegia hungarica PDD-24b-2 isolated from cloud water.</title>
        <authorList>
            <person name="Jarrige D."/>
            <person name="Haridas S."/>
            <person name="Bleykasten-Grosshans C."/>
            <person name="Joly M."/>
            <person name="Nadalig T."/>
            <person name="Sancelme M."/>
            <person name="Vuilleumier S."/>
            <person name="Grigoriev I.V."/>
            <person name="Amato P."/>
            <person name="Bringel F."/>
        </authorList>
    </citation>
    <scope>NUCLEOTIDE SEQUENCE</scope>
    <source>
        <strain evidence="1">PDD-24b-2</strain>
    </source>
</reference>
<dbReference type="RefSeq" id="XP_052948211.1">
    <property type="nucleotide sequence ID" value="XM_053092176.1"/>
</dbReference>
<organism evidence="1 2">
    <name type="scientific">Dioszegia hungarica</name>
    <dbReference type="NCBI Taxonomy" id="4972"/>
    <lineage>
        <taxon>Eukaryota</taxon>
        <taxon>Fungi</taxon>
        <taxon>Dikarya</taxon>
        <taxon>Basidiomycota</taxon>
        <taxon>Agaricomycotina</taxon>
        <taxon>Tremellomycetes</taxon>
        <taxon>Tremellales</taxon>
        <taxon>Bulleribasidiaceae</taxon>
        <taxon>Dioszegia</taxon>
    </lineage>
</organism>
<dbReference type="InterPro" id="IPR012340">
    <property type="entry name" value="NA-bd_OB-fold"/>
</dbReference>